<name>A0ABP1BBT5_9BRYO</name>
<reference evidence="4" key="1">
    <citation type="submission" date="2024-03" db="EMBL/GenBank/DDBJ databases">
        <authorList>
            <consortium name="ELIXIR-Norway"/>
            <consortium name="Elixir Norway"/>
        </authorList>
    </citation>
    <scope>NUCLEOTIDE SEQUENCE</scope>
</reference>
<dbReference type="InterPro" id="IPR045237">
    <property type="entry name" value="COPS7/eIF3m"/>
</dbReference>
<evidence type="ECO:0000256" key="2">
    <source>
        <dbReference type="ARBA" id="ARBA00022790"/>
    </source>
</evidence>
<feature type="domain" description="PCI" evidence="3">
    <location>
        <begin position="1"/>
        <end position="159"/>
    </location>
</feature>
<evidence type="ECO:0000313" key="4">
    <source>
        <dbReference type="EMBL" id="CAK9872728.1"/>
    </source>
</evidence>
<keyword evidence="5" id="KW-1185">Reference proteome</keyword>
<evidence type="ECO:0000256" key="1">
    <source>
        <dbReference type="ARBA" id="ARBA00008482"/>
    </source>
</evidence>
<dbReference type="PROSITE" id="PS50250">
    <property type="entry name" value="PCI"/>
    <property type="match status" value="1"/>
</dbReference>
<dbReference type="Pfam" id="PF01399">
    <property type="entry name" value="PCI"/>
    <property type="match status" value="1"/>
</dbReference>
<accession>A0ABP1BBT5</accession>
<dbReference type="PANTHER" id="PTHR15350">
    <property type="entry name" value="COP9 SIGNALOSOME COMPLEX SUBUNIT 7/DENDRITIC CELL PROTEIN GA17"/>
    <property type="match status" value="1"/>
</dbReference>
<protein>
    <recommendedName>
        <fullName evidence="3">PCI domain-containing protein</fullName>
    </recommendedName>
</protein>
<proteinExistence type="inferred from homology"/>
<comment type="similarity">
    <text evidence="1">Belongs to the CSN7/EIF3M family. CSN7 subfamily.</text>
</comment>
<evidence type="ECO:0000259" key="3">
    <source>
        <dbReference type="PROSITE" id="PS50250"/>
    </source>
</evidence>
<gene>
    <name evidence="4" type="ORF">CSSPJE1EN2_LOCUS15298</name>
</gene>
<evidence type="ECO:0000313" key="5">
    <source>
        <dbReference type="Proteomes" id="UP001497522"/>
    </source>
</evidence>
<dbReference type="SMART" id="SM00088">
    <property type="entry name" value="PINT"/>
    <property type="match status" value="1"/>
</dbReference>
<keyword evidence="2" id="KW-0736">Signalosome</keyword>
<dbReference type="Pfam" id="PF22061">
    <property type="entry name" value="CSN7_HB_subdom"/>
    <property type="match status" value="1"/>
</dbReference>
<dbReference type="PANTHER" id="PTHR15350:SF5">
    <property type="entry name" value="COP9 SIGNALOSOME COMPLEX SUBUNIT 7"/>
    <property type="match status" value="1"/>
</dbReference>
<dbReference type="Proteomes" id="UP001497522">
    <property type="component" value="Chromosome 3"/>
</dbReference>
<dbReference type="EMBL" id="OZ023704">
    <property type="protein sequence ID" value="CAK9872728.1"/>
    <property type="molecule type" value="Genomic_DNA"/>
</dbReference>
<organism evidence="4 5">
    <name type="scientific">Sphagnum jensenii</name>
    <dbReference type="NCBI Taxonomy" id="128206"/>
    <lineage>
        <taxon>Eukaryota</taxon>
        <taxon>Viridiplantae</taxon>
        <taxon>Streptophyta</taxon>
        <taxon>Embryophyta</taxon>
        <taxon>Bryophyta</taxon>
        <taxon>Sphagnophytina</taxon>
        <taxon>Sphagnopsida</taxon>
        <taxon>Sphagnales</taxon>
        <taxon>Sphagnaceae</taxon>
        <taxon>Sphagnum</taxon>
    </lineage>
</organism>
<dbReference type="InterPro" id="IPR000717">
    <property type="entry name" value="PCI_dom"/>
</dbReference>
<sequence>MEVEQKQADLVHQFVLLARDARGRAAAELITHATSNPQLFAFSELLSCNHIAELKGTEHSGALDLLRLFAHGIWSDYKSNAQMLPALEPQQELKLKQLTVMTLAERSKVLPYDLLMQQLNISNVRELEDLLINDCMYSGIVRGKLDQRRRCFEVHFAAGRDLRPDQLDNMIQTLATWLGNSDNLLLTIQEKIKWADSMSEVDRRHKKEVEDKAEEMRKTIKAEQELRGQQDVVYSETGALVMDYIEEDRSRPKRRQAVCGPVFVNSVKQLSTGQPSTAGIPYMNNLVSTRISSQGHGPMNVPLAVEPPTPPPHDRGTESEPWVPLSLILVGG</sequence>